<name>A0A2T0RLM6_9RHOB</name>
<feature type="transmembrane region" description="Helical" evidence="8">
    <location>
        <begin position="243"/>
        <end position="261"/>
    </location>
</feature>
<evidence type="ECO:0000259" key="11">
    <source>
        <dbReference type="Pfam" id="PF00662"/>
    </source>
</evidence>
<dbReference type="GO" id="GO:0015990">
    <property type="term" value="P:electron transport coupled proton transport"/>
    <property type="evidence" value="ECO:0007669"/>
    <property type="project" value="TreeGrafter"/>
</dbReference>
<sequence>MIAALTLLLAPLAVLSAGAVRSLETGIPKRPPRGPERGALLAFGLSAIAAAALPYTGPVTSPVLGIGEVGLSVRLDVVSVVMMLLTSGLAWVILRFSATHLHGEPGEARFTVWLSVTLAGVMLLVSAGHLAQLVVGWVLTGFGVNRLLLFYPERPGARRAAQKKRLVARCADAALLAAAGLLVFAYGTSDIAAITDAARSGTVPLPAIVATVFLASAAILKSALLPAHGWLTEVMEAPTPVSALLHAGVVNAGGFLLIRFADVLLGAPAVLAALVMIGGFSALIGAIVMLTQPAAKTALAWSTVSQMGFMVLQCGFGLFALALLHIVAHALYKSHAFLTAADAAKAVQSARRLGPVAIPGGRAVARAMSIALAIYVAVGLPLGLVEKSPQAVALGAILVTGIAYLVAQGLADEAPRALGVTTARASALFAAGYFTFQWVANAVTQGALPPTPVAGPLEWALITLTLVSFGTLAVVQALLPVWSAHPAARGLRIHLANGLYLSAFTDRLVGSWATAPVPTATAPQPVKEI</sequence>
<dbReference type="Pfam" id="PF00361">
    <property type="entry name" value="Proton_antipo_M"/>
    <property type="match status" value="1"/>
</dbReference>
<dbReference type="Pfam" id="PF00662">
    <property type="entry name" value="Proton_antipo_N"/>
    <property type="match status" value="1"/>
</dbReference>
<feature type="domain" description="NADH:quinone oxidoreductase/Mrp antiporter transmembrane" evidence="10">
    <location>
        <begin position="127"/>
        <end position="357"/>
    </location>
</feature>
<feature type="transmembrane region" description="Helical" evidence="8">
    <location>
        <begin position="311"/>
        <end position="332"/>
    </location>
</feature>
<feature type="transmembrane region" description="Helical" evidence="8">
    <location>
        <begin position="267"/>
        <end position="290"/>
    </location>
</feature>
<comment type="subunit">
    <text evidence="8">Forms a complex with DabA.</text>
</comment>
<feature type="transmembrane region" description="Helical" evidence="8">
    <location>
        <begin position="207"/>
        <end position="231"/>
    </location>
</feature>
<evidence type="ECO:0000256" key="2">
    <source>
        <dbReference type="ARBA" id="ARBA00004127"/>
    </source>
</evidence>
<feature type="transmembrane region" description="Helical" evidence="8">
    <location>
        <begin position="363"/>
        <end position="384"/>
    </location>
</feature>
<organism evidence="12 13">
    <name type="scientific">Aliiruegeria haliotis</name>
    <dbReference type="NCBI Taxonomy" id="1280846"/>
    <lineage>
        <taxon>Bacteria</taxon>
        <taxon>Pseudomonadati</taxon>
        <taxon>Pseudomonadota</taxon>
        <taxon>Alphaproteobacteria</taxon>
        <taxon>Rhodobacterales</taxon>
        <taxon>Roseobacteraceae</taxon>
        <taxon>Aliiruegeria</taxon>
    </lineage>
</organism>
<keyword evidence="7 8" id="KW-0472">Membrane</keyword>
<evidence type="ECO:0000313" key="13">
    <source>
        <dbReference type="Proteomes" id="UP000239480"/>
    </source>
</evidence>
<dbReference type="PANTHER" id="PTHR42829:SF1">
    <property type="entry name" value="INORGANIC CARBON TRANSPORTER SUBUNIT DABB-RELATED"/>
    <property type="match status" value="1"/>
</dbReference>
<comment type="caution">
    <text evidence="12">The sequence shown here is derived from an EMBL/GenBank/DDBJ whole genome shotgun (WGS) entry which is preliminary data.</text>
</comment>
<comment type="similarity">
    <text evidence="8">Belongs to the inorganic carbon transporter (TC 9.A.2) DabB family.</text>
</comment>
<accession>A0A2T0RLM6</accession>
<evidence type="ECO:0000256" key="9">
    <source>
        <dbReference type="RuleBase" id="RU000320"/>
    </source>
</evidence>
<dbReference type="AlphaFoldDB" id="A0A2T0RLM6"/>
<protein>
    <recommendedName>
        <fullName evidence="8">Probable inorganic carbon transporter subunit DabB</fullName>
    </recommendedName>
</protein>
<feature type="transmembrane region" description="Helical" evidence="8">
    <location>
        <begin position="166"/>
        <end position="187"/>
    </location>
</feature>
<evidence type="ECO:0000256" key="8">
    <source>
        <dbReference type="HAMAP-Rule" id="MF_00862"/>
    </source>
</evidence>
<reference evidence="12 13" key="1">
    <citation type="submission" date="2018-03" db="EMBL/GenBank/DDBJ databases">
        <title>Genomic Encyclopedia of Archaeal and Bacterial Type Strains, Phase II (KMG-II): from individual species to whole genera.</title>
        <authorList>
            <person name="Goeker M."/>
        </authorList>
    </citation>
    <scope>NUCLEOTIDE SEQUENCE [LARGE SCALE GENOMIC DNA]</scope>
    <source>
        <strain evidence="12 13">DSM 29328</strain>
    </source>
</reference>
<evidence type="ECO:0000256" key="3">
    <source>
        <dbReference type="ARBA" id="ARBA00022448"/>
    </source>
</evidence>
<evidence type="ECO:0000256" key="1">
    <source>
        <dbReference type="ARBA" id="ARBA00002378"/>
    </source>
</evidence>
<gene>
    <name evidence="8" type="primary">dabB</name>
    <name evidence="12" type="ORF">CLV78_10719</name>
</gene>
<evidence type="ECO:0000256" key="5">
    <source>
        <dbReference type="ARBA" id="ARBA00022692"/>
    </source>
</evidence>
<dbReference type="GO" id="GO:0003954">
    <property type="term" value="F:NADH dehydrogenase activity"/>
    <property type="evidence" value="ECO:0007669"/>
    <property type="project" value="TreeGrafter"/>
</dbReference>
<dbReference type="InterPro" id="IPR003945">
    <property type="entry name" value="NU5C-like"/>
</dbReference>
<evidence type="ECO:0000256" key="6">
    <source>
        <dbReference type="ARBA" id="ARBA00022989"/>
    </source>
</evidence>
<dbReference type="GO" id="GO:0012505">
    <property type="term" value="C:endomembrane system"/>
    <property type="evidence" value="ECO:0007669"/>
    <property type="project" value="UniProtKB-SubCell"/>
</dbReference>
<dbReference type="HAMAP" id="MF_00862">
    <property type="entry name" value="DabB"/>
    <property type="match status" value="1"/>
</dbReference>
<dbReference type="GO" id="GO:0042773">
    <property type="term" value="P:ATP synthesis coupled electron transport"/>
    <property type="evidence" value="ECO:0007669"/>
    <property type="project" value="InterPro"/>
</dbReference>
<keyword evidence="5 8" id="KW-0812">Transmembrane</keyword>
<dbReference type="InterPro" id="IPR001750">
    <property type="entry name" value="ND/Mrp_TM"/>
</dbReference>
<dbReference type="Proteomes" id="UP000239480">
    <property type="component" value="Unassembled WGS sequence"/>
</dbReference>
<comment type="subcellular location">
    <subcellularLocation>
        <location evidence="8">Cell membrane</location>
        <topology evidence="8">Multi-pass membrane protein</topology>
    </subcellularLocation>
    <subcellularLocation>
        <location evidence="2">Endomembrane system</location>
        <topology evidence="2">Multi-pass membrane protein</topology>
    </subcellularLocation>
    <subcellularLocation>
        <location evidence="9">Membrane</location>
        <topology evidence="9">Multi-pass membrane protein</topology>
    </subcellularLocation>
</comment>
<feature type="transmembrane region" description="Helical" evidence="8">
    <location>
        <begin position="77"/>
        <end position="98"/>
    </location>
</feature>
<feature type="transmembrane region" description="Helical" evidence="8">
    <location>
        <begin position="118"/>
        <end position="145"/>
    </location>
</feature>
<feature type="transmembrane region" description="Helical" evidence="8">
    <location>
        <begin position="459"/>
        <end position="482"/>
    </location>
</feature>
<feature type="domain" description="NADH-Ubiquinone oxidoreductase (complex I) chain 5 N-terminal" evidence="11">
    <location>
        <begin position="69"/>
        <end position="110"/>
    </location>
</feature>
<dbReference type="PRINTS" id="PR01434">
    <property type="entry name" value="NADHDHGNASE5"/>
</dbReference>
<dbReference type="PANTHER" id="PTHR42829">
    <property type="entry name" value="NADH-UBIQUINONE OXIDOREDUCTASE CHAIN 5"/>
    <property type="match status" value="1"/>
</dbReference>
<evidence type="ECO:0000256" key="4">
    <source>
        <dbReference type="ARBA" id="ARBA00022475"/>
    </source>
</evidence>
<feature type="transmembrane region" description="Helical" evidence="8">
    <location>
        <begin position="391"/>
        <end position="411"/>
    </location>
</feature>
<evidence type="ECO:0000313" key="12">
    <source>
        <dbReference type="EMBL" id="PRY22095.1"/>
    </source>
</evidence>
<keyword evidence="3 8" id="KW-0813">Transport</keyword>
<dbReference type="EMBL" id="PVTD01000007">
    <property type="protein sequence ID" value="PRY22095.1"/>
    <property type="molecule type" value="Genomic_DNA"/>
</dbReference>
<feature type="transmembrane region" description="Helical" evidence="8">
    <location>
        <begin position="38"/>
        <end position="56"/>
    </location>
</feature>
<proteinExistence type="inferred from homology"/>
<comment type="function">
    <text evidence="8">Part of an energy-coupled inorganic carbon pump.</text>
</comment>
<comment type="function">
    <text evidence="1">NDH-1 shuttles electrons from NADH, via FMN and iron-sulfur (Fe-S) centers, to quinones in the respiratory chain. The immediate electron acceptor for the enzyme in this species is believed to be ubiquinone. Couples the redox reaction to proton translocation (for every two electrons transferred, four hydrogen ions are translocated across the cytoplasmic membrane), and thus conserves the redox energy in a proton gradient.</text>
</comment>
<dbReference type="InterPro" id="IPR046396">
    <property type="entry name" value="Transporter_DabB"/>
</dbReference>
<dbReference type="GO" id="GO:0005886">
    <property type="term" value="C:plasma membrane"/>
    <property type="evidence" value="ECO:0007669"/>
    <property type="project" value="UniProtKB-SubCell"/>
</dbReference>
<dbReference type="GO" id="GO:0008137">
    <property type="term" value="F:NADH dehydrogenase (ubiquinone) activity"/>
    <property type="evidence" value="ECO:0007669"/>
    <property type="project" value="InterPro"/>
</dbReference>
<keyword evidence="13" id="KW-1185">Reference proteome</keyword>
<dbReference type="InterPro" id="IPR001516">
    <property type="entry name" value="Proton_antipo_N"/>
</dbReference>
<keyword evidence="4 8" id="KW-1003">Cell membrane</keyword>
<evidence type="ECO:0000259" key="10">
    <source>
        <dbReference type="Pfam" id="PF00361"/>
    </source>
</evidence>
<evidence type="ECO:0000256" key="7">
    <source>
        <dbReference type="ARBA" id="ARBA00023136"/>
    </source>
</evidence>
<keyword evidence="6 8" id="KW-1133">Transmembrane helix</keyword>
<dbReference type="RefSeq" id="WP_211301006.1">
    <property type="nucleotide sequence ID" value="NZ_PVTD01000007.1"/>
</dbReference>